<protein>
    <submittedName>
        <fullName evidence="2">Signal transduction protein</fullName>
    </submittedName>
</protein>
<accession>A0A4V1LTD6</accession>
<dbReference type="RefSeq" id="WP_129120716.1">
    <property type="nucleotide sequence ID" value="NZ_PEIB01000001.1"/>
</dbReference>
<organism evidence="2 3">
    <name type="scientific">Veronia nyctiphanis</name>
    <dbReference type="NCBI Taxonomy" id="1278244"/>
    <lineage>
        <taxon>Bacteria</taxon>
        <taxon>Pseudomonadati</taxon>
        <taxon>Pseudomonadota</taxon>
        <taxon>Gammaproteobacteria</taxon>
        <taxon>Vibrionales</taxon>
        <taxon>Vibrionaceae</taxon>
        <taxon>Veronia</taxon>
    </lineage>
</organism>
<dbReference type="EMBL" id="PEIB01000001">
    <property type="protein sequence ID" value="RXJ74828.1"/>
    <property type="molecule type" value="Genomic_DNA"/>
</dbReference>
<dbReference type="InterPro" id="IPR035919">
    <property type="entry name" value="EAL_sf"/>
</dbReference>
<proteinExistence type="predicted"/>
<dbReference type="InterPro" id="IPR001633">
    <property type="entry name" value="EAL_dom"/>
</dbReference>
<comment type="caution">
    <text evidence="2">The sequence shown here is derived from an EMBL/GenBank/DDBJ whole genome shotgun (WGS) entry which is preliminary data.</text>
</comment>
<dbReference type="AlphaFoldDB" id="A0A4V1LTD6"/>
<keyword evidence="3" id="KW-1185">Reference proteome</keyword>
<sequence length="203" mass="23016">MDAGIARQAIFDRNKNLYGYELLYRHGKNNHFPNIDGDKATDSVLKLTFDGQSSNTQFISNGLPCFVNFTHNKILDNTPFAYPNSKLIIEVLESCQIDGSLISALKKLRRHGYTIAFDDFQPTRNWLDILYLADIVKIDYSALSTTTISQLIKVLPDDRQFKLVAEKLEYTHQIDHAISLGFDLLQGYGLKRPELMELDVAAA</sequence>
<evidence type="ECO:0000259" key="1">
    <source>
        <dbReference type="PROSITE" id="PS50883"/>
    </source>
</evidence>
<reference evidence="2 3" key="1">
    <citation type="submission" date="2017-10" db="EMBL/GenBank/DDBJ databases">
        <title>Nyctiphanis sp. nov., isolated from the stomach of the euphausiid Nyctiphanes simplex (Hansen, 1911) in the Gulf of California.</title>
        <authorList>
            <person name="Gomez-Gil B."/>
            <person name="Aguilar-Mendez M."/>
            <person name="Lopez-Cortes A."/>
            <person name="Gomez-Gutierrez J."/>
            <person name="Roque A."/>
            <person name="Lang E."/>
            <person name="Gonzalez-Castillo A."/>
        </authorList>
    </citation>
    <scope>NUCLEOTIDE SEQUENCE [LARGE SCALE GENOMIC DNA]</scope>
    <source>
        <strain evidence="2 3">CAIM 600</strain>
    </source>
</reference>
<gene>
    <name evidence="2" type="ORF">CS022_01010</name>
</gene>
<dbReference type="PROSITE" id="PS50883">
    <property type="entry name" value="EAL"/>
    <property type="match status" value="1"/>
</dbReference>
<dbReference type="SUPFAM" id="SSF141868">
    <property type="entry name" value="EAL domain-like"/>
    <property type="match status" value="1"/>
</dbReference>
<evidence type="ECO:0000313" key="2">
    <source>
        <dbReference type="EMBL" id="RXJ74828.1"/>
    </source>
</evidence>
<name>A0A4V1LTD6_9GAMM</name>
<dbReference type="Proteomes" id="UP000290287">
    <property type="component" value="Unassembled WGS sequence"/>
</dbReference>
<dbReference type="Pfam" id="PF00563">
    <property type="entry name" value="EAL"/>
    <property type="match status" value="1"/>
</dbReference>
<evidence type="ECO:0000313" key="3">
    <source>
        <dbReference type="Proteomes" id="UP000290287"/>
    </source>
</evidence>
<dbReference type="OrthoDB" id="9804751at2"/>
<dbReference type="Gene3D" id="3.20.20.450">
    <property type="entry name" value="EAL domain"/>
    <property type="match status" value="1"/>
</dbReference>
<feature type="domain" description="EAL" evidence="1">
    <location>
        <begin position="1"/>
        <end position="203"/>
    </location>
</feature>